<proteinExistence type="predicted"/>
<accession>A0ACA9PS33</accession>
<dbReference type="EMBL" id="CAJVPU010032061">
    <property type="protein sequence ID" value="CAG8718587.1"/>
    <property type="molecule type" value="Genomic_DNA"/>
</dbReference>
<feature type="non-terminal residue" evidence="1">
    <location>
        <position position="1"/>
    </location>
</feature>
<comment type="caution">
    <text evidence="1">The sequence shown here is derived from an EMBL/GenBank/DDBJ whole genome shotgun (WGS) entry which is preliminary data.</text>
</comment>
<dbReference type="Proteomes" id="UP000789702">
    <property type="component" value="Unassembled WGS sequence"/>
</dbReference>
<evidence type="ECO:0000313" key="1">
    <source>
        <dbReference type="EMBL" id="CAG8718587.1"/>
    </source>
</evidence>
<name>A0ACA9PS33_9GLOM</name>
<reference evidence="1" key="1">
    <citation type="submission" date="2021-06" db="EMBL/GenBank/DDBJ databases">
        <authorList>
            <person name="Kallberg Y."/>
            <person name="Tangrot J."/>
            <person name="Rosling A."/>
        </authorList>
    </citation>
    <scope>NUCLEOTIDE SEQUENCE</scope>
    <source>
        <strain evidence="1">IL203A</strain>
    </source>
</reference>
<feature type="non-terminal residue" evidence="1">
    <location>
        <position position="86"/>
    </location>
</feature>
<protein>
    <submittedName>
        <fullName evidence="1">3328_t:CDS:1</fullName>
    </submittedName>
</protein>
<evidence type="ECO:0000313" key="2">
    <source>
        <dbReference type="Proteomes" id="UP000789702"/>
    </source>
</evidence>
<organism evidence="1 2">
    <name type="scientific">Dentiscutata heterogama</name>
    <dbReference type="NCBI Taxonomy" id="1316150"/>
    <lineage>
        <taxon>Eukaryota</taxon>
        <taxon>Fungi</taxon>
        <taxon>Fungi incertae sedis</taxon>
        <taxon>Mucoromycota</taxon>
        <taxon>Glomeromycotina</taxon>
        <taxon>Glomeromycetes</taxon>
        <taxon>Diversisporales</taxon>
        <taxon>Gigasporaceae</taxon>
        <taxon>Dentiscutata</taxon>
    </lineage>
</organism>
<sequence length="86" mass="9544">YFPELCIPEAVPVEILYPISSSSTPIQTSTEVTKSVNPVPLAPQRNDLGVVNQRLIAAAKNQNLQRKVLNRVENPIIREHANNTAR</sequence>
<gene>
    <name evidence="1" type="ORF">DHETER_LOCUS12694</name>
</gene>
<keyword evidence="2" id="KW-1185">Reference proteome</keyword>